<dbReference type="EMBL" id="MT860263">
    <property type="protein sequence ID" value="QRK69442.1"/>
    <property type="molecule type" value="Genomic_RNA"/>
</dbReference>
<evidence type="ECO:0000313" key="2">
    <source>
        <dbReference type="EMBL" id="QRK69444.1"/>
    </source>
</evidence>
<evidence type="ECO:0000313" key="1">
    <source>
        <dbReference type="EMBL" id="QRK69442.1"/>
    </source>
</evidence>
<proteinExistence type="predicted"/>
<organism evidence="3">
    <name type="scientific">Solenopsis invicta virus 14</name>
    <dbReference type="NCBI Taxonomy" id="2810810"/>
    <lineage>
        <taxon>Viruses</taxon>
        <taxon>Riboviria</taxon>
        <taxon>Orthornavirae</taxon>
        <taxon>Negarnaviricota</taxon>
        <taxon>Polyploviricotina</taxon>
        <taxon>Bunyaviricetes</taxon>
        <taxon>Hareavirales</taxon>
        <taxon>Phenuiviridae</taxon>
        <taxon>Horwuvirus</taxon>
        <taxon>Horwuvirus solenopsidis</taxon>
    </lineage>
</organism>
<protein>
    <submittedName>
        <fullName evidence="3">Non-structural protein 4</fullName>
    </submittedName>
</protein>
<dbReference type="EMBL" id="MT860267">
    <property type="protein sequence ID" value="QRK69450.1"/>
    <property type="molecule type" value="Genomic_RNA"/>
</dbReference>
<dbReference type="GO" id="GO:0046740">
    <property type="term" value="P:transport of virus in host, cell to cell"/>
    <property type="evidence" value="ECO:0007669"/>
    <property type="project" value="InterPro"/>
</dbReference>
<evidence type="ECO:0000313" key="4">
    <source>
        <dbReference type="EMBL" id="QRK69450.1"/>
    </source>
</evidence>
<dbReference type="Pfam" id="PF03300">
    <property type="entry name" value="Tenui_NS4"/>
    <property type="match status" value="1"/>
</dbReference>
<reference evidence="3" key="1">
    <citation type="submission" date="2020-08" db="EMBL/GenBank/DDBJ databases">
        <authorList>
            <person name="Xavier C.A.D."/>
            <person name="Allen M.L."/>
            <person name="Whitfield A.E."/>
        </authorList>
    </citation>
    <scope>NUCLEOTIDE SEQUENCE</scope>
    <source>
        <strain evidence="4">2-small:Taiwan</strain>
        <strain evidence="2">B:Missipi</strain>
        <strain evidence="1">Y05:Florida</strain>
        <strain evidence="3">Z:Missipi</strain>
    </source>
</reference>
<gene>
    <name evidence="3" type="primary">NS4</name>
</gene>
<name>A0A891H1G9_9VIRU</name>
<accession>A0A891H1G9</accession>
<dbReference type="InterPro" id="IPR004980">
    <property type="entry name" value="Tenui_NS4"/>
</dbReference>
<dbReference type="EMBL" id="MT860264">
    <property type="protein sequence ID" value="QRK69444.1"/>
    <property type="molecule type" value="Genomic_RNA"/>
</dbReference>
<evidence type="ECO:0000313" key="3">
    <source>
        <dbReference type="EMBL" id="QRK69448.1"/>
    </source>
</evidence>
<sequence>MSLLKYKKQNKSKKSYEIEKSNHEEVLDKEDFEKVATALEFEPNQLARFRSDVTKNEFCTQQVSLSTNTRQCYMLEFGKRLACREYVKIEKFVILYLGLYPKDTGNITIRLRNDAYTQVSESIECEAIGKIGEMWGLVGSMPNSVHKSDAENLYLEIILSNSTLKNVITGELFMMWQYSHTDMPIQMEHEKKLVFRFKPMPHSNLNKLTANRVANMMEEIATKKRKEGIKAFTNILKDQHIEVYSDSSIVSEIELSGTKKIDHFPSVVETSPSTSYDPNYLPLC</sequence>
<dbReference type="EMBL" id="MT860266">
    <property type="protein sequence ID" value="QRK69448.1"/>
    <property type="molecule type" value="Genomic_RNA"/>
</dbReference>